<comment type="caution">
    <text evidence="1">The sequence shown here is derived from an EMBL/GenBank/DDBJ whole genome shotgun (WGS) entry which is preliminary data.</text>
</comment>
<proteinExistence type="predicted"/>
<gene>
    <name evidence="1" type="ORF">KGMB03357_15310</name>
</gene>
<name>A0A401LEB4_9FIRM</name>
<dbReference type="Proteomes" id="UP000287361">
    <property type="component" value="Unassembled WGS sequence"/>
</dbReference>
<evidence type="ECO:0000313" key="2">
    <source>
        <dbReference type="Proteomes" id="UP000287361"/>
    </source>
</evidence>
<evidence type="ECO:0000313" key="1">
    <source>
        <dbReference type="EMBL" id="GCB29870.1"/>
    </source>
</evidence>
<accession>A0A401LEB4</accession>
<dbReference type="AlphaFoldDB" id="A0A401LEB4"/>
<keyword evidence="2" id="KW-1185">Reference proteome</keyword>
<protein>
    <submittedName>
        <fullName evidence="1">Uncharacterized protein</fullName>
    </submittedName>
</protein>
<sequence>MSMSEQNYISRQITVYKTDKKLIEFIDKLKPAPTDFYAHIHSFGDKDEEGVKQTSCIGIVLQDYSKGTGKQTIRVMANISPDEAEYILTQLQNKVSNFELKQEKIFGTPDKDGRARVTKLRVIRAETGKDGKKRTYPWYVEIGNGTGMKVKTEKGGFYIKGDSYKEEGKVFININDMDFFKLFFRVSRYIAAWEQTIAPHIIMSGKQAIADAQETAEK</sequence>
<reference evidence="1 2" key="1">
    <citation type="submission" date="2018-10" db="EMBL/GenBank/DDBJ databases">
        <title>Draft Genome Sequence of Anaerotignum sp. KCTC 15736.</title>
        <authorList>
            <person name="Choi S.H."/>
            <person name="Kim J.S."/>
            <person name="Kang S.W."/>
            <person name="Lee J.S."/>
            <person name="Park S.H."/>
        </authorList>
    </citation>
    <scope>NUCLEOTIDE SEQUENCE [LARGE SCALE GENOMIC DNA]</scope>
    <source>
        <strain evidence="1 2">KCTC 15736</strain>
    </source>
</reference>
<organism evidence="1 2">
    <name type="scientific">Anaerotignum faecicola</name>
    <dbReference type="NCBI Taxonomy" id="2358141"/>
    <lineage>
        <taxon>Bacteria</taxon>
        <taxon>Bacillati</taxon>
        <taxon>Bacillota</taxon>
        <taxon>Clostridia</taxon>
        <taxon>Lachnospirales</taxon>
        <taxon>Anaerotignaceae</taxon>
        <taxon>Anaerotignum</taxon>
    </lineage>
</organism>
<dbReference type="EMBL" id="BHVZ01000004">
    <property type="protein sequence ID" value="GCB29870.1"/>
    <property type="molecule type" value="Genomic_DNA"/>
</dbReference>